<reference evidence="1 2" key="1">
    <citation type="submission" date="2019-03" db="EMBL/GenBank/DDBJ databases">
        <title>The genome sequence of Nitrosococcus wardiae strain D1FHST reveals the archetypal metabolic capacity of ammonia-oxidizing Gammaproteobacteria.</title>
        <authorList>
            <person name="Wang L."/>
            <person name="Lim C.K."/>
            <person name="Hanson T.E."/>
            <person name="Dang H."/>
            <person name="Klotz M.G."/>
        </authorList>
    </citation>
    <scope>NUCLEOTIDE SEQUENCE [LARGE SCALE GENOMIC DNA]</scope>
    <source>
        <strain evidence="1 2">D1FHS</strain>
    </source>
</reference>
<dbReference type="AlphaFoldDB" id="A0A4P7BVK2"/>
<proteinExistence type="predicted"/>
<dbReference type="RefSeq" id="WP_134356939.1">
    <property type="nucleotide sequence ID" value="NZ_CP038033.1"/>
</dbReference>
<accession>A0A4P7BVK2</accession>
<dbReference type="Proteomes" id="UP000294325">
    <property type="component" value="Chromosome"/>
</dbReference>
<name>A0A4P7BVK2_9GAMM</name>
<gene>
    <name evidence="1" type="ORF">E3U44_04940</name>
</gene>
<dbReference type="EMBL" id="CP038033">
    <property type="protein sequence ID" value="QBQ53931.1"/>
    <property type="molecule type" value="Genomic_DNA"/>
</dbReference>
<evidence type="ECO:0000313" key="2">
    <source>
        <dbReference type="Proteomes" id="UP000294325"/>
    </source>
</evidence>
<evidence type="ECO:0000313" key="1">
    <source>
        <dbReference type="EMBL" id="QBQ53931.1"/>
    </source>
</evidence>
<organism evidence="1 2">
    <name type="scientific">Nitrosococcus wardiae</name>
    <dbReference type="NCBI Taxonomy" id="1814290"/>
    <lineage>
        <taxon>Bacteria</taxon>
        <taxon>Pseudomonadati</taxon>
        <taxon>Pseudomonadota</taxon>
        <taxon>Gammaproteobacteria</taxon>
        <taxon>Chromatiales</taxon>
        <taxon>Chromatiaceae</taxon>
        <taxon>Nitrosococcus</taxon>
    </lineage>
</organism>
<protein>
    <submittedName>
        <fullName evidence="1">Uncharacterized protein</fullName>
    </submittedName>
</protein>
<keyword evidence="2" id="KW-1185">Reference proteome</keyword>
<dbReference type="KEGG" id="nwr:E3U44_04940"/>
<sequence length="63" mass="6994">MTNSIHLVAVPESEEGLQQVLKPLHIRMRKELIGHAVGKALCGKAGFSHRPWTMPIYGQRSGM</sequence>